<dbReference type="InterPro" id="IPR036345">
    <property type="entry name" value="ExoRNase_PH_dom2_sf"/>
</dbReference>
<keyword evidence="4" id="KW-0963">Cytoplasm</keyword>
<evidence type="ECO:0000256" key="9">
    <source>
        <dbReference type="SAM" id="MobiDB-lite"/>
    </source>
</evidence>
<evidence type="ECO:0000259" key="10">
    <source>
        <dbReference type="Pfam" id="PF01138"/>
    </source>
</evidence>
<reference evidence="11 12" key="1">
    <citation type="submission" date="2021-02" db="EMBL/GenBank/DDBJ databases">
        <title>Variation within the Batrachochytrium salamandrivorans European outbreak.</title>
        <authorList>
            <person name="Kelly M."/>
            <person name="Pasmans F."/>
            <person name="Shea T.P."/>
            <person name="Munoz J.F."/>
            <person name="Carranza S."/>
            <person name="Cuomo C.A."/>
            <person name="Martel A."/>
        </authorList>
    </citation>
    <scope>NUCLEOTIDE SEQUENCE [LARGE SCALE GENOMIC DNA]</scope>
    <source>
        <strain evidence="11 12">AMFP18/2</strain>
    </source>
</reference>
<evidence type="ECO:0000256" key="6">
    <source>
        <dbReference type="ARBA" id="ARBA00022835"/>
    </source>
</evidence>
<dbReference type="InterPro" id="IPR050080">
    <property type="entry name" value="RNase_PH"/>
</dbReference>
<evidence type="ECO:0000313" key="11">
    <source>
        <dbReference type="EMBL" id="KAH6599756.1"/>
    </source>
</evidence>
<dbReference type="EMBL" id="JAFCIX010000060">
    <property type="protein sequence ID" value="KAH6599756.1"/>
    <property type="molecule type" value="Genomic_DNA"/>
</dbReference>
<evidence type="ECO:0000256" key="3">
    <source>
        <dbReference type="ARBA" id="ARBA00006678"/>
    </source>
</evidence>
<evidence type="ECO:0000256" key="4">
    <source>
        <dbReference type="ARBA" id="ARBA00022490"/>
    </source>
</evidence>
<dbReference type="InterPro" id="IPR001247">
    <property type="entry name" value="ExoRNase_PH_dom1"/>
</dbReference>
<comment type="similarity">
    <text evidence="3">Belongs to the RNase PH family.</text>
</comment>
<comment type="caution">
    <text evidence="11">The sequence shown here is derived from an EMBL/GenBank/DDBJ whole genome shotgun (WGS) entry which is preliminary data.</text>
</comment>
<dbReference type="Pfam" id="PF01138">
    <property type="entry name" value="RNase_PH"/>
    <property type="match status" value="1"/>
</dbReference>
<comment type="subcellular location">
    <subcellularLocation>
        <location evidence="2">Cytoplasm</location>
    </subcellularLocation>
    <subcellularLocation>
        <location evidence="1">Nucleus</location>
    </subcellularLocation>
</comment>
<feature type="region of interest" description="Disordered" evidence="9">
    <location>
        <begin position="1"/>
        <end position="37"/>
    </location>
</feature>
<dbReference type="SUPFAM" id="SSF54211">
    <property type="entry name" value="Ribosomal protein S5 domain 2-like"/>
    <property type="match status" value="1"/>
</dbReference>
<dbReference type="Gene3D" id="3.30.230.70">
    <property type="entry name" value="GHMP Kinase, N-terminal domain"/>
    <property type="match status" value="1"/>
</dbReference>
<feature type="domain" description="Exoribonuclease phosphorolytic" evidence="10">
    <location>
        <begin position="39"/>
        <end position="170"/>
    </location>
</feature>
<keyword evidence="8" id="KW-0539">Nucleus</keyword>
<dbReference type="InterPro" id="IPR027408">
    <property type="entry name" value="PNPase/RNase_PH_dom_sf"/>
</dbReference>
<dbReference type="PANTHER" id="PTHR11953:SF2">
    <property type="entry name" value="EXOSOME COMPLEX COMPONENT MTR3"/>
    <property type="match status" value="1"/>
</dbReference>
<keyword evidence="6" id="KW-0271">Exosome</keyword>
<keyword evidence="7" id="KW-0694">RNA-binding</keyword>
<keyword evidence="12" id="KW-1185">Reference proteome</keyword>
<sequence>MDRRRISGPEKSIVPKQRTTAAPSNPQNGQRLDKRRADQVRPIFTKTGIVTQANGSAYMETGNLKVICSIYGPRQSASKQYSSSALGSLQCDFKFATFSGEKRKGYIKDSQEKEFSMVLEQALTPAVRLEMYPKSTIQAFVIVLENDGVFPSLAAAISCTSLALANAGIEMLDVVTASSAGFFGSVVGLDPTFQEEKVQNGAMLLSYMPSINEVTHLIQSGETTVPQSVKAVELCVDACSQIHTVILEALLSE</sequence>
<gene>
    <name evidence="11" type="ORF">BASA50_002781</name>
</gene>
<dbReference type="SUPFAM" id="SSF55666">
    <property type="entry name" value="Ribonuclease PH domain 2-like"/>
    <property type="match status" value="1"/>
</dbReference>
<dbReference type="InterPro" id="IPR020568">
    <property type="entry name" value="Ribosomal_Su5_D2-typ_SF"/>
</dbReference>
<evidence type="ECO:0000256" key="5">
    <source>
        <dbReference type="ARBA" id="ARBA00022552"/>
    </source>
</evidence>
<dbReference type="CDD" id="cd11371">
    <property type="entry name" value="RNase_PH_MTR3"/>
    <property type="match status" value="1"/>
</dbReference>
<evidence type="ECO:0000256" key="1">
    <source>
        <dbReference type="ARBA" id="ARBA00004123"/>
    </source>
</evidence>
<organism evidence="11 12">
    <name type="scientific">Batrachochytrium salamandrivorans</name>
    <dbReference type="NCBI Taxonomy" id="1357716"/>
    <lineage>
        <taxon>Eukaryota</taxon>
        <taxon>Fungi</taxon>
        <taxon>Fungi incertae sedis</taxon>
        <taxon>Chytridiomycota</taxon>
        <taxon>Chytridiomycota incertae sedis</taxon>
        <taxon>Chytridiomycetes</taxon>
        <taxon>Rhizophydiales</taxon>
        <taxon>Rhizophydiales incertae sedis</taxon>
        <taxon>Batrachochytrium</taxon>
    </lineage>
</organism>
<evidence type="ECO:0000256" key="8">
    <source>
        <dbReference type="ARBA" id="ARBA00023242"/>
    </source>
</evidence>
<protein>
    <recommendedName>
        <fullName evidence="10">Exoribonuclease phosphorolytic domain-containing protein</fullName>
    </recommendedName>
</protein>
<evidence type="ECO:0000313" key="12">
    <source>
        <dbReference type="Proteomes" id="UP001648503"/>
    </source>
</evidence>
<evidence type="ECO:0000256" key="7">
    <source>
        <dbReference type="ARBA" id="ARBA00022884"/>
    </source>
</evidence>
<dbReference type="Proteomes" id="UP001648503">
    <property type="component" value="Unassembled WGS sequence"/>
</dbReference>
<accession>A0ABQ8FK98</accession>
<dbReference type="PANTHER" id="PTHR11953">
    <property type="entry name" value="EXOSOME COMPLEX COMPONENT"/>
    <property type="match status" value="1"/>
</dbReference>
<name>A0ABQ8FK98_9FUNG</name>
<keyword evidence="5" id="KW-0698">rRNA processing</keyword>
<evidence type="ECO:0000256" key="2">
    <source>
        <dbReference type="ARBA" id="ARBA00004496"/>
    </source>
</evidence>
<feature type="compositionally biased region" description="Polar residues" evidence="9">
    <location>
        <begin position="17"/>
        <end position="30"/>
    </location>
</feature>
<proteinExistence type="inferred from homology"/>